<feature type="binding site" evidence="6">
    <location>
        <position position="47"/>
    </location>
    <ligand>
        <name>[4Fe-4S] cluster</name>
        <dbReference type="ChEBI" id="CHEBI:49883"/>
        <label>1</label>
    </ligand>
</feature>
<evidence type="ECO:0000313" key="9">
    <source>
        <dbReference type="Proteomes" id="UP000252558"/>
    </source>
</evidence>
<dbReference type="InterPro" id="IPR050572">
    <property type="entry name" value="Fe-S_Ferredoxin"/>
</dbReference>
<dbReference type="HAMAP" id="MF_02201">
    <property type="entry name" value="NapF"/>
    <property type="match status" value="1"/>
</dbReference>
<dbReference type="PROSITE" id="PS00198">
    <property type="entry name" value="4FE4S_FER_1"/>
    <property type="match status" value="1"/>
</dbReference>
<feature type="binding site" evidence="6">
    <location>
        <position position="43"/>
    </location>
    <ligand>
        <name>[4Fe-4S] cluster</name>
        <dbReference type="ChEBI" id="CHEBI:49883"/>
        <label>1</label>
    </ligand>
</feature>
<dbReference type="SUPFAM" id="SSF54862">
    <property type="entry name" value="4Fe-4S ferredoxins"/>
    <property type="match status" value="1"/>
</dbReference>
<evidence type="ECO:0000256" key="5">
    <source>
        <dbReference type="ARBA" id="ARBA00023014"/>
    </source>
</evidence>
<dbReference type="InterPro" id="IPR017896">
    <property type="entry name" value="4Fe4S_Fe-S-bd"/>
</dbReference>
<dbReference type="GO" id="GO:0005737">
    <property type="term" value="C:cytoplasm"/>
    <property type="evidence" value="ECO:0007669"/>
    <property type="project" value="UniProtKB-SubCell"/>
</dbReference>
<dbReference type="CDD" id="cd10564">
    <property type="entry name" value="NapF_like"/>
    <property type="match status" value="1"/>
</dbReference>
<evidence type="ECO:0000256" key="1">
    <source>
        <dbReference type="ARBA" id="ARBA00022485"/>
    </source>
</evidence>
<comment type="caution">
    <text evidence="8">The sequence shown here is derived from an EMBL/GenBank/DDBJ whole genome shotgun (WGS) entry which is preliminary data.</text>
</comment>
<comment type="similarity">
    <text evidence="6">Belongs to the NapF family.</text>
</comment>
<feature type="domain" description="4Fe-4S ferredoxin-type" evidence="7">
    <location>
        <begin position="58"/>
        <end position="89"/>
    </location>
</feature>
<keyword evidence="2 6" id="KW-0479">Metal-binding</keyword>
<reference evidence="8 9" key="1">
    <citation type="submission" date="2018-07" db="EMBL/GenBank/DDBJ databases">
        <title>Corallincola holothuriorum sp. nov., a new facultative anaerobe isolated from sea cucumber Apostichopus japonicus.</title>
        <authorList>
            <person name="Xia H."/>
        </authorList>
    </citation>
    <scope>NUCLEOTIDE SEQUENCE [LARGE SCALE GENOMIC DNA]</scope>
    <source>
        <strain evidence="8 9">C4</strain>
    </source>
</reference>
<comment type="subcellular location">
    <subcellularLocation>
        <location evidence="6">Cytoplasm</location>
    </subcellularLocation>
</comment>
<sequence length="168" mass="18224">MTTVNLARRALFRQPERLSQPLRPPWGQAEHLFTDLCTRCSDCLDACPTGLIKIGSGGFPEVDFSAAECTFCGDCVDACQTDALSRQEDQQAWDYRAEVQEDSCLSLRGIFCRSCSDPCDSRAITFRLHVGGKAQPEIDLQACTGCGACVAPCPASAIVIKPEDALNE</sequence>
<keyword evidence="6" id="KW-0963">Cytoplasm</keyword>
<dbReference type="Pfam" id="PF12838">
    <property type="entry name" value="Fer4_7"/>
    <property type="match status" value="2"/>
</dbReference>
<feature type="binding site" evidence="6">
    <location>
        <position position="79"/>
    </location>
    <ligand>
        <name>[4Fe-4S] cluster</name>
        <dbReference type="ChEBI" id="CHEBI:49883"/>
        <label>2</label>
    </ligand>
</feature>
<protein>
    <recommendedName>
        <fullName evidence="6">Ferredoxin-type protein NapF</fullName>
    </recommendedName>
</protein>
<feature type="binding site" evidence="6">
    <location>
        <position position="40"/>
    </location>
    <ligand>
        <name>[4Fe-4S] cluster</name>
        <dbReference type="ChEBI" id="CHEBI:49883"/>
        <label>1</label>
    </ligand>
</feature>
<keyword evidence="1 6" id="KW-0004">4Fe-4S</keyword>
<dbReference type="EMBL" id="QPID01000002">
    <property type="protein sequence ID" value="RCU51685.1"/>
    <property type="molecule type" value="Genomic_DNA"/>
</dbReference>
<evidence type="ECO:0000256" key="4">
    <source>
        <dbReference type="ARBA" id="ARBA00023004"/>
    </source>
</evidence>
<accession>A0A368NP99</accession>
<keyword evidence="4 6" id="KW-0408">Iron</keyword>
<proteinExistence type="inferred from homology"/>
<keyword evidence="3 6" id="KW-0677">Repeat</keyword>
<dbReference type="PROSITE" id="PS51379">
    <property type="entry name" value="4FE4S_FER_2"/>
    <property type="match status" value="3"/>
</dbReference>
<dbReference type="OrthoDB" id="9808559at2"/>
<dbReference type="Proteomes" id="UP000252558">
    <property type="component" value="Unassembled WGS sequence"/>
</dbReference>
<feature type="binding site" evidence="6">
    <location>
        <position position="75"/>
    </location>
    <ligand>
        <name>[4Fe-4S] cluster</name>
        <dbReference type="ChEBI" id="CHEBI:49883"/>
        <label>2</label>
    </ligand>
</feature>
<feature type="binding site" evidence="6">
    <location>
        <position position="72"/>
    </location>
    <ligand>
        <name>[4Fe-4S] cluster</name>
        <dbReference type="ChEBI" id="CHEBI:49883"/>
        <label>2</label>
    </ligand>
</feature>
<name>A0A368NP99_9GAMM</name>
<evidence type="ECO:0000256" key="6">
    <source>
        <dbReference type="HAMAP-Rule" id="MF_02201"/>
    </source>
</evidence>
<feature type="binding site" evidence="6">
    <location>
        <position position="143"/>
    </location>
    <ligand>
        <name>[4Fe-4S] cluster</name>
        <dbReference type="ChEBI" id="CHEBI:49883"/>
        <label>3</label>
    </ligand>
</feature>
<comment type="function">
    <text evidence="6">Could be involved in the maturation of NapA, the catalytic subunit of the periplasmic nitrate reductase, before its export into the periplasm.</text>
</comment>
<feature type="domain" description="4Fe-4S ferredoxin-type" evidence="7">
    <location>
        <begin position="134"/>
        <end position="163"/>
    </location>
</feature>
<evidence type="ECO:0000259" key="7">
    <source>
        <dbReference type="PROSITE" id="PS51379"/>
    </source>
</evidence>
<feature type="binding site" evidence="6">
    <location>
        <position position="149"/>
    </location>
    <ligand>
        <name>[4Fe-4S] cluster</name>
        <dbReference type="ChEBI" id="CHEBI:49883"/>
        <label>3</label>
    </ligand>
</feature>
<evidence type="ECO:0000256" key="2">
    <source>
        <dbReference type="ARBA" id="ARBA00022723"/>
    </source>
</evidence>
<dbReference type="RefSeq" id="WP_114337114.1">
    <property type="nucleotide sequence ID" value="NZ_QPID01000002.1"/>
</dbReference>
<dbReference type="PANTHER" id="PTHR43687">
    <property type="entry name" value="ADENYLYLSULFATE REDUCTASE, BETA SUBUNIT"/>
    <property type="match status" value="1"/>
</dbReference>
<keyword evidence="5 6" id="KW-0411">Iron-sulfur</keyword>
<dbReference type="PANTHER" id="PTHR43687:SF1">
    <property type="entry name" value="FERREDOXIN III"/>
    <property type="match status" value="1"/>
</dbReference>
<dbReference type="Gene3D" id="3.30.70.20">
    <property type="match status" value="2"/>
</dbReference>
<dbReference type="GO" id="GO:0051539">
    <property type="term" value="F:4 iron, 4 sulfur cluster binding"/>
    <property type="evidence" value="ECO:0007669"/>
    <property type="project" value="UniProtKB-UniRule"/>
</dbReference>
<dbReference type="InterPro" id="IPR004496">
    <property type="entry name" value="NapF"/>
</dbReference>
<dbReference type="AlphaFoldDB" id="A0A368NP99"/>
<dbReference type="NCBIfam" id="TIGR00402">
    <property type="entry name" value="napF"/>
    <property type="match status" value="1"/>
</dbReference>
<feature type="binding site" evidence="6">
    <location>
        <position position="153"/>
    </location>
    <ligand>
        <name>[4Fe-4S] cluster</name>
        <dbReference type="ChEBI" id="CHEBI:49883"/>
        <label>3</label>
    </ligand>
</feature>
<evidence type="ECO:0000256" key="3">
    <source>
        <dbReference type="ARBA" id="ARBA00022737"/>
    </source>
</evidence>
<feature type="binding site" evidence="6">
    <location>
        <position position="37"/>
    </location>
    <ligand>
        <name>[4Fe-4S] cluster</name>
        <dbReference type="ChEBI" id="CHEBI:49883"/>
        <label>1</label>
    </ligand>
</feature>
<dbReference type="GO" id="GO:0046872">
    <property type="term" value="F:metal ion binding"/>
    <property type="evidence" value="ECO:0007669"/>
    <property type="project" value="UniProtKB-KW"/>
</dbReference>
<comment type="subunit">
    <text evidence="6">Interacts with the cytoplasmic NapA precursor.</text>
</comment>
<keyword evidence="9" id="KW-1185">Reference proteome</keyword>
<evidence type="ECO:0000313" key="8">
    <source>
        <dbReference type="EMBL" id="RCU51685.1"/>
    </source>
</evidence>
<feature type="binding site" evidence="6">
    <location>
        <position position="69"/>
    </location>
    <ligand>
        <name>[4Fe-4S] cluster</name>
        <dbReference type="ChEBI" id="CHEBI:49883"/>
        <label>2</label>
    </ligand>
</feature>
<feature type="binding site" evidence="6">
    <location>
        <position position="146"/>
    </location>
    <ligand>
        <name>[4Fe-4S] cluster</name>
        <dbReference type="ChEBI" id="CHEBI:49883"/>
        <label>3</label>
    </ligand>
</feature>
<organism evidence="8 9">
    <name type="scientific">Corallincola holothuriorum</name>
    <dbReference type="NCBI Taxonomy" id="2282215"/>
    <lineage>
        <taxon>Bacteria</taxon>
        <taxon>Pseudomonadati</taxon>
        <taxon>Pseudomonadota</taxon>
        <taxon>Gammaproteobacteria</taxon>
        <taxon>Alteromonadales</taxon>
        <taxon>Psychromonadaceae</taxon>
        <taxon>Corallincola</taxon>
    </lineage>
</organism>
<feature type="domain" description="4Fe-4S ferredoxin-type" evidence="7">
    <location>
        <begin position="28"/>
        <end position="57"/>
    </location>
</feature>
<dbReference type="InterPro" id="IPR017900">
    <property type="entry name" value="4Fe4S_Fe_S_CS"/>
</dbReference>
<comment type="cofactor">
    <cofactor evidence="6">
        <name>[4Fe-4S] cluster</name>
        <dbReference type="ChEBI" id="CHEBI:49883"/>
    </cofactor>
</comment>
<gene>
    <name evidence="6 8" type="primary">napF</name>
    <name evidence="8" type="ORF">DU002_04225</name>
</gene>